<evidence type="ECO:0000313" key="3">
    <source>
        <dbReference type="EMBL" id="PQF23832.1"/>
    </source>
</evidence>
<dbReference type="Proteomes" id="UP000237934">
    <property type="component" value="Unassembled WGS sequence"/>
</dbReference>
<dbReference type="AlphaFoldDB" id="A0A2S7RVE7"/>
<comment type="caution">
    <text evidence="3">The sequence shown here is derived from an EMBL/GenBank/DDBJ whole genome shotgun (WGS) entry which is preliminary data.</text>
</comment>
<dbReference type="CDD" id="cd03801">
    <property type="entry name" value="GT4_PimA-like"/>
    <property type="match status" value="1"/>
</dbReference>
<dbReference type="Pfam" id="PF00534">
    <property type="entry name" value="Glycos_transf_1"/>
    <property type="match status" value="1"/>
</dbReference>
<dbReference type="Pfam" id="PF13439">
    <property type="entry name" value="Glyco_transf_4"/>
    <property type="match status" value="1"/>
</dbReference>
<accession>A0A2S7RVE7</accession>
<dbReference type="InterPro" id="IPR028098">
    <property type="entry name" value="Glyco_trans_4-like_N"/>
</dbReference>
<organism evidence="3 4">
    <name type="scientific">Enterococcus mundtii</name>
    <dbReference type="NCBI Taxonomy" id="53346"/>
    <lineage>
        <taxon>Bacteria</taxon>
        <taxon>Bacillati</taxon>
        <taxon>Bacillota</taxon>
        <taxon>Bacilli</taxon>
        <taxon>Lactobacillales</taxon>
        <taxon>Enterococcaceae</taxon>
        <taxon>Enterococcus</taxon>
    </lineage>
</organism>
<name>A0A2S7RVE7_ENTMU</name>
<dbReference type="EMBL" id="PUAP01000019">
    <property type="protein sequence ID" value="PQF23832.1"/>
    <property type="molecule type" value="Genomic_DNA"/>
</dbReference>
<evidence type="ECO:0000313" key="4">
    <source>
        <dbReference type="Proteomes" id="UP000237934"/>
    </source>
</evidence>
<feature type="domain" description="Glycosyltransferase subfamily 4-like N-terminal" evidence="2">
    <location>
        <begin position="37"/>
        <end position="156"/>
    </location>
</feature>
<dbReference type="SUPFAM" id="SSF53756">
    <property type="entry name" value="UDP-Glycosyltransferase/glycogen phosphorylase"/>
    <property type="match status" value="1"/>
</dbReference>
<proteinExistence type="predicted"/>
<sequence>MNIMIIGPDPNAQGGIATVIQNFKKAKAPEDLHFFFHRTWAEKRKFLTQCKAFLTFRSHIKKEKCRILHFHVAQKGSFYRKSLLLLLAPRNCRTIFHMHASQFDRFYQQSHPVMKRWIRFILKRVDHLVVLSNSWADYYQTVTDTPISILPNAVELPSRNLYDPQATWILTLGRIGKRKGSFDLLEVAKKVAVEFPDIRFMLYGDEENEQIAQQIKRENIQNVFLNGWVSKEELPVLFQQTVLHFLPSYHEGLPMAILETMAAGIPNVTTKVGGIPELIEQDKNGYLVDAGDTQAMLAGLRKLLQDKEQRLQLSQEARSVIVKDYALQPYLVQWRNIYEKHYSLL</sequence>
<dbReference type="GO" id="GO:0016757">
    <property type="term" value="F:glycosyltransferase activity"/>
    <property type="evidence" value="ECO:0007669"/>
    <property type="project" value="InterPro"/>
</dbReference>
<dbReference type="RefSeq" id="WP_104871424.1">
    <property type="nucleotide sequence ID" value="NZ_PUAP01000019.1"/>
</dbReference>
<protein>
    <submittedName>
        <fullName evidence="3">Glycosyltransferase family 1 protein</fullName>
    </submittedName>
</protein>
<dbReference type="Gene3D" id="3.40.50.2000">
    <property type="entry name" value="Glycogen Phosphorylase B"/>
    <property type="match status" value="2"/>
</dbReference>
<reference evidence="3 4" key="1">
    <citation type="journal article" date="2018" name="Pathog. Dis.">
        <title>Whole-genome sequencing based characterization of antimicrobial resistance in Enterococcus.</title>
        <authorList>
            <person name="Tyson G."/>
        </authorList>
    </citation>
    <scope>NUCLEOTIDE SEQUENCE [LARGE SCALE GENOMIC DNA]</scope>
    <source>
        <strain evidence="3 4">CVM N55263</strain>
    </source>
</reference>
<feature type="domain" description="Glycosyl transferase family 1" evidence="1">
    <location>
        <begin position="167"/>
        <end position="319"/>
    </location>
</feature>
<dbReference type="InterPro" id="IPR001296">
    <property type="entry name" value="Glyco_trans_1"/>
</dbReference>
<evidence type="ECO:0000259" key="2">
    <source>
        <dbReference type="Pfam" id="PF13439"/>
    </source>
</evidence>
<keyword evidence="3" id="KW-0808">Transferase</keyword>
<gene>
    <name evidence="3" type="ORF">CUS89_05930</name>
</gene>
<dbReference type="PANTHER" id="PTHR12526">
    <property type="entry name" value="GLYCOSYLTRANSFERASE"/>
    <property type="match status" value="1"/>
</dbReference>
<evidence type="ECO:0000259" key="1">
    <source>
        <dbReference type="Pfam" id="PF00534"/>
    </source>
</evidence>